<proteinExistence type="predicted"/>
<dbReference type="Proteomes" id="UP000183376">
    <property type="component" value="Chromosome I"/>
</dbReference>
<dbReference type="STRING" id="211114.SAMN04489726_0701"/>
<dbReference type="Gene3D" id="3.30.450.40">
    <property type="match status" value="1"/>
</dbReference>
<dbReference type="GO" id="GO:0003677">
    <property type="term" value="F:DNA binding"/>
    <property type="evidence" value="ECO:0007669"/>
    <property type="project" value="UniProtKB-KW"/>
</dbReference>
<organism evidence="5 6">
    <name type="scientific">Allokutzneria albata</name>
    <name type="common">Kibdelosporangium albatum</name>
    <dbReference type="NCBI Taxonomy" id="211114"/>
    <lineage>
        <taxon>Bacteria</taxon>
        <taxon>Bacillati</taxon>
        <taxon>Actinomycetota</taxon>
        <taxon>Actinomycetes</taxon>
        <taxon>Pseudonocardiales</taxon>
        <taxon>Pseudonocardiaceae</taxon>
        <taxon>Allokutzneria</taxon>
    </lineage>
</organism>
<dbReference type="InterPro" id="IPR016032">
    <property type="entry name" value="Sig_transdc_resp-reg_C-effctor"/>
</dbReference>
<keyword evidence="2" id="KW-0238">DNA-binding</keyword>
<dbReference type="GO" id="GO:0006355">
    <property type="term" value="P:regulation of DNA-templated transcription"/>
    <property type="evidence" value="ECO:0007669"/>
    <property type="project" value="InterPro"/>
</dbReference>
<keyword evidence="3" id="KW-0804">Transcription</keyword>
<evidence type="ECO:0000313" key="6">
    <source>
        <dbReference type="Proteomes" id="UP000183376"/>
    </source>
</evidence>
<dbReference type="PANTHER" id="PTHR44688">
    <property type="entry name" value="DNA-BINDING TRANSCRIPTIONAL ACTIVATOR DEVR_DOSR"/>
    <property type="match status" value="1"/>
</dbReference>
<keyword evidence="6" id="KW-1185">Reference proteome</keyword>
<dbReference type="eggNOG" id="COG2197">
    <property type="taxonomic scope" value="Bacteria"/>
</dbReference>
<dbReference type="InterPro" id="IPR003018">
    <property type="entry name" value="GAF"/>
</dbReference>
<evidence type="ECO:0000256" key="2">
    <source>
        <dbReference type="ARBA" id="ARBA00023125"/>
    </source>
</evidence>
<dbReference type="InterPro" id="IPR036388">
    <property type="entry name" value="WH-like_DNA-bd_sf"/>
</dbReference>
<dbReference type="SUPFAM" id="SSF55781">
    <property type="entry name" value="GAF domain-like"/>
    <property type="match status" value="1"/>
</dbReference>
<reference evidence="5 6" key="1">
    <citation type="submission" date="2016-10" db="EMBL/GenBank/DDBJ databases">
        <authorList>
            <person name="de Groot N.N."/>
        </authorList>
    </citation>
    <scope>NUCLEOTIDE SEQUENCE [LARGE SCALE GENOMIC DNA]</scope>
    <source>
        <strain evidence="5 6">DSM 44149</strain>
    </source>
</reference>
<evidence type="ECO:0000313" key="5">
    <source>
        <dbReference type="EMBL" id="SDM26997.1"/>
    </source>
</evidence>
<name>A0A1G9RVF9_ALLAB</name>
<dbReference type="PRINTS" id="PR00038">
    <property type="entry name" value="HTHLUXR"/>
</dbReference>
<dbReference type="EMBL" id="LT629701">
    <property type="protein sequence ID" value="SDM26997.1"/>
    <property type="molecule type" value="Genomic_DNA"/>
</dbReference>
<feature type="domain" description="HTH luxR-type" evidence="4">
    <location>
        <begin position="205"/>
        <end position="270"/>
    </location>
</feature>
<dbReference type="PANTHER" id="PTHR44688:SF16">
    <property type="entry name" value="DNA-BINDING TRANSCRIPTIONAL ACTIVATOR DEVR_DOSR"/>
    <property type="match status" value="1"/>
</dbReference>
<dbReference type="Pfam" id="PF01590">
    <property type="entry name" value="GAF"/>
    <property type="match status" value="1"/>
</dbReference>
<dbReference type="AlphaFoldDB" id="A0A1G9RVF9"/>
<protein>
    <submittedName>
        <fullName evidence="5">Regulatory protein, luxR family</fullName>
    </submittedName>
</protein>
<evidence type="ECO:0000259" key="4">
    <source>
        <dbReference type="PROSITE" id="PS50043"/>
    </source>
</evidence>
<dbReference type="SMART" id="SM00421">
    <property type="entry name" value="HTH_LUXR"/>
    <property type="match status" value="1"/>
</dbReference>
<evidence type="ECO:0000256" key="1">
    <source>
        <dbReference type="ARBA" id="ARBA00023015"/>
    </source>
</evidence>
<dbReference type="CDD" id="cd06170">
    <property type="entry name" value="LuxR_C_like"/>
    <property type="match status" value="1"/>
</dbReference>
<dbReference type="Pfam" id="PF00196">
    <property type="entry name" value="GerE"/>
    <property type="match status" value="1"/>
</dbReference>
<accession>A0A1G9RVF9</accession>
<gene>
    <name evidence="5" type="ORF">SAMN04489726_0701</name>
</gene>
<dbReference type="InterPro" id="IPR029016">
    <property type="entry name" value="GAF-like_dom_sf"/>
</dbReference>
<dbReference type="PROSITE" id="PS50043">
    <property type="entry name" value="HTH_LUXR_2"/>
    <property type="match status" value="1"/>
</dbReference>
<sequence>MTGDHRAAVRGALLQLRRDTGLPIALGGTLGAQGRLKLTELVGTNTTALRGFTVEPGAGLGGKVLALGRVIALNDYETASVITHDYDSVVSAEGIRSVVAAPVVVRRKVRAVLYAAARTSTVMGDRVMGSVVDAARTLEQDLVVQDEVDERVRRLTEADRSRRQGAEWEAVRQAHAELRLIAQRTPDHDLRTELHDVCERLTSPPPVSSVRLTSRELDVLTWVATGCANGEIARRLCLSAETVKSYLREAMRKLDVHGRGEAVVAARRAGLLP</sequence>
<dbReference type="RefSeq" id="WP_030430289.1">
    <property type="nucleotide sequence ID" value="NZ_JOEF01000011.1"/>
</dbReference>
<evidence type="ECO:0000256" key="3">
    <source>
        <dbReference type="ARBA" id="ARBA00023163"/>
    </source>
</evidence>
<keyword evidence="1" id="KW-0805">Transcription regulation</keyword>
<dbReference type="SUPFAM" id="SSF46894">
    <property type="entry name" value="C-terminal effector domain of the bipartite response regulators"/>
    <property type="match status" value="1"/>
</dbReference>
<dbReference type="Gene3D" id="1.10.10.10">
    <property type="entry name" value="Winged helix-like DNA-binding domain superfamily/Winged helix DNA-binding domain"/>
    <property type="match status" value="1"/>
</dbReference>
<dbReference type="InterPro" id="IPR000792">
    <property type="entry name" value="Tscrpt_reg_LuxR_C"/>
</dbReference>